<dbReference type="CDD" id="cd02222">
    <property type="entry name" value="cupin_TM1459-like"/>
    <property type="match status" value="1"/>
</dbReference>
<organism evidence="2 3">
    <name type="scientific">Vulcanimicrobium alpinum</name>
    <dbReference type="NCBI Taxonomy" id="3016050"/>
    <lineage>
        <taxon>Bacteria</taxon>
        <taxon>Bacillati</taxon>
        <taxon>Vulcanimicrobiota</taxon>
        <taxon>Vulcanimicrobiia</taxon>
        <taxon>Vulcanimicrobiales</taxon>
        <taxon>Vulcanimicrobiaceae</taxon>
        <taxon>Vulcanimicrobium</taxon>
    </lineage>
</organism>
<sequence length="154" mass="17097">MDARTSRFTRKFRAGGAFGWDDVDVLAYKEAGGAPFRAVTRQVLFEEAEQGCQLRYFEVAPGGHTTLERHEHVHAVLVLRGRGAALIGDEVREIGEHDLCRIPPMTWHQFRAADDAPLGFLCLVSSERDRPQLPSDADLAALRTDPAVAAFLRI</sequence>
<dbReference type="RefSeq" id="WP_317994923.1">
    <property type="nucleotide sequence ID" value="NZ_AP025523.1"/>
</dbReference>
<proteinExistence type="predicted"/>
<dbReference type="InterPro" id="IPR013096">
    <property type="entry name" value="Cupin_2"/>
</dbReference>
<dbReference type="Pfam" id="PF07883">
    <property type="entry name" value="Cupin_2"/>
    <property type="match status" value="1"/>
</dbReference>
<dbReference type="InterPro" id="IPR014710">
    <property type="entry name" value="RmlC-like_jellyroll"/>
</dbReference>
<gene>
    <name evidence="2" type="ORF">WPS_25980</name>
</gene>
<name>A0AAN1XXQ5_UNVUL</name>
<dbReference type="AlphaFoldDB" id="A0AAN1XXQ5"/>
<dbReference type="KEGG" id="vab:WPS_25980"/>
<dbReference type="Gene3D" id="2.60.120.10">
    <property type="entry name" value="Jelly Rolls"/>
    <property type="match status" value="1"/>
</dbReference>
<dbReference type="InterPro" id="IPR011051">
    <property type="entry name" value="RmlC_Cupin_sf"/>
</dbReference>
<evidence type="ECO:0000259" key="1">
    <source>
        <dbReference type="Pfam" id="PF07883"/>
    </source>
</evidence>
<reference evidence="2 3" key="1">
    <citation type="journal article" date="2022" name="ISME Commun">
        <title>Vulcanimicrobium alpinus gen. nov. sp. nov., the first cultivated representative of the candidate phylum 'Eremiobacterota', is a metabolically versatile aerobic anoxygenic phototroph.</title>
        <authorList>
            <person name="Yabe S."/>
            <person name="Muto K."/>
            <person name="Abe K."/>
            <person name="Yokota A."/>
            <person name="Staudigel H."/>
            <person name="Tebo B.M."/>
        </authorList>
    </citation>
    <scope>NUCLEOTIDE SEQUENCE [LARGE SCALE GENOMIC DNA]</scope>
    <source>
        <strain evidence="2 3">WC8-2</strain>
    </source>
</reference>
<dbReference type="EMBL" id="AP025523">
    <property type="protein sequence ID" value="BDE07322.1"/>
    <property type="molecule type" value="Genomic_DNA"/>
</dbReference>
<evidence type="ECO:0000313" key="3">
    <source>
        <dbReference type="Proteomes" id="UP001317532"/>
    </source>
</evidence>
<dbReference type="SUPFAM" id="SSF51182">
    <property type="entry name" value="RmlC-like cupins"/>
    <property type="match status" value="1"/>
</dbReference>
<dbReference type="Proteomes" id="UP001317532">
    <property type="component" value="Chromosome"/>
</dbReference>
<protein>
    <submittedName>
        <fullName evidence="2">Cupin</fullName>
    </submittedName>
</protein>
<evidence type="ECO:0000313" key="2">
    <source>
        <dbReference type="EMBL" id="BDE07322.1"/>
    </source>
</evidence>
<feature type="domain" description="Cupin type-2" evidence="1">
    <location>
        <begin position="56"/>
        <end position="123"/>
    </location>
</feature>
<keyword evidence="3" id="KW-1185">Reference proteome</keyword>
<accession>A0AAN1XXQ5</accession>